<protein>
    <submittedName>
        <fullName evidence="3">Putative efflux protein</fullName>
    </submittedName>
</protein>
<sequence length="80" mass="8471">MAAYDWLGSIALVPVATALAGPAESAFGRTAALWGCSALILLLTLAVLCVPDVRRLRRREPKPVAEGKPATELTAAQEKR</sequence>
<dbReference type="HOGENOM" id="CLU_2588234_0_0_11"/>
<accession>D9WFT1</accession>
<evidence type="ECO:0000313" key="3">
    <source>
        <dbReference type="EMBL" id="EFL21167.1"/>
    </source>
</evidence>
<name>D9WFT1_9ACTN</name>
<organism evidence="3 4">
    <name type="scientific">Streptomyces himastatinicus ATCC 53653</name>
    <dbReference type="NCBI Taxonomy" id="457427"/>
    <lineage>
        <taxon>Bacteria</taxon>
        <taxon>Bacillati</taxon>
        <taxon>Actinomycetota</taxon>
        <taxon>Actinomycetes</taxon>
        <taxon>Kitasatosporales</taxon>
        <taxon>Streptomycetaceae</taxon>
        <taxon>Streptomyces</taxon>
        <taxon>Streptomyces violaceusniger group</taxon>
    </lineage>
</organism>
<dbReference type="Proteomes" id="UP000003963">
    <property type="component" value="Unassembled WGS sequence"/>
</dbReference>
<feature type="transmembrane region" description="Helical" evidence="2">
    <location>
        <begin position="30"/>
        <end position="50"/>
    </location>
</feature>
<evidence type="ECO:0000313" key="4">
    <source>
        <dbReference type="Proteomes" id="UP000003963"/>
    </source>
</evidence>
<dbReference type="EMBL" id="GG657754">
    <property type="protein sequence ID" value="EFL21167.1"/>
    <property type="molecule type" value="Genomic_DNA"/>
</dbReference>
<keyword evidence="2" id="KW-0812">Transmembrane</keyword>
<evidence type="ECO:0000256" key="2">
    <source>
        <dbReference type="SAM" id="Phobius"/>
    </source>
</evidence>
<proteinExistence type="predicted"/>
<keyword evidence="2" id="KW-0472">Membrane</keyword>
<dbReference type="AlphaFoldDB" id="D9WFT1"/>
<feature type="region of interest" description="Disordered" evidence="1">
    <location>
        <begin position="60"/>
        <end position="80"/>
    </location>
</feature>
<gene>
    <name evidence="3" type="ORF">SSOG_00879</name>
</gene>
<reference evidence="3 4" key="1">
    <citation type="submission" date="2009-02" db="EMBL/GenBank/DDBJ databases">
        <title>Annotation of Streptomyces hygroscopicus strain ATCC 53653.</title>
        <authorList>
            <consortium name="The Broad Institute Genome Sequencing Platform"/>
            <consortium name="Broad Institute Microbial Sequencing Center"/>
            <person name="Fischbach M."/>
            <person name="Godfrey P."/>
            <person name="Ward D."/>
            <person name="Young S."/>
            <person name="Zeng Q."/>
            <person name="Koehrsen M."/>
            <person name="Alvarado L."/>
            <person name="Berlin A.M."/>
            <person name="Bochicchio J."/>
            <person name="Borenstein D."/>
            <person name="Chapman S.B."/>
            <person name="Chen Z."/>
            <person name="Engels R."/>
            <person name="Freedman E."/>
            <person name="Gellesch M."/>
            <person name="Goldberg J."/>
            <person name="Griggs A."/>
            <person name="Gujja S."/>
            <person name="Heilman E.R."/>
            <person name="Heiman D.I."/>
            <person name="Hepburn T.A."/>
            <person name="Howarth C."/>
            <person name="Jen D."/>
            <person name="Larson L."/>
            <person name="Lewis B."/>
            <person name="Mehta T."/>
            <person name="Park D."/>
            <person name="Pearson M."/>
            <person name="Richards J."/>
            <person name="Roberts A."/>
            <person name="Saif S."/>
            <person name="Shea T.D."/>
            <person name="Shenoy N."/>
            <person name="Sisk P."/>
            <person name="Stolte C."/>
            <person name="Sykes S.N."/>
            <person name="Thomson T."/>
            <person name="Walk T."/>
            <person name="White J."/>
            <person name="Yandava C."/>
            <person name="Straight P."/>
            <person name="Clardy J."/>
            <person name="Hung D."/>
            <person name="Kolter R."/>
            <person name="Mekalanos J."/>
            <person name="Walker S."/>
            <person name="Walsh C.T."/>
            <person name="Wieland-Brown L.C."/>
            <person name="Haas B."/>
            <person name="Nusbaum C."/>
            <person name="Birren B."/>
        </authorList>
    </citation>
    <scope>NUCLEOTIDE SEQUENCE [LARGE SCALE GENOMIC DNA]</scope>
    <source>
        <strain evidence="3 4">ATCC 53653</strain>
    </source>
</reference>
<dbReference type="STRING" id="457427.SSOG_00879"/>
<keyword evidence="4" id="KW-1185">Reference proteome</keyword>
<keyword evidence="2" id="KW-1133">Transmembrane helix</keyword>
<evidence type="ECO:0000256" key="1">
    <source>
        <dbReference type="SAM" id="MobiDB-lite"/>
    </source>
</evidence>